<dbReference type="OrthoDB" id="1694816at2759"/>
<dbReference type="Proteomes" id="UP000541444">
    <property type="component" value="Unassembled WGS sequence"/>
</dbReference>
<accession>A0A7J7L2K8</accession>
<proteinExistence type="predicted"/>
<evidence type="ECO:0000313" key="3">
    <source>
        <dbReference type="Proteomes" id="UP000541444"/>
    </source>
</evidence>
<evidence type="ECO:0000256" key="1">
    <source>
        <dbReference type="SAM" id="Coils"/>
    </source>
</evidence>
<feature type="coiled-coil region" evidence="1">
    <location>
        <begin position="92"/>
        <end position="119"/>
    </location>
</feature>
<name>A0A7J7L2K8_9MAGN</name>
<feature type="non-terminal residue" evidence="2">
    <location>
        <position position="1"/>
    </location>
</feature>
<reference evidence="2 3" key="1">
    <citation type="journal article" date="2020" name="IScience">
        <title>Genome Sequencing of the Endangered Kingdonia uniflora (Circaeasteraceae, Ranunculales) Reveals Potential Mechanisms of Evolutionary Specialization.</title>
        <authorList>
            <person name="Sun Y."/>
            <person name="Deng T."/>
            <person name="Zhang A."/>
            <person name="Moore M.J."/>
            <person name="Landis J.B."/>
            <person name="Lin N."/>
            <person name="Zhang H."/>
            <person name="Zhang X."/>
            <person name="Huang J."/>
            <person name="Zhang X."/>
            <person name="Sun H."/>
            <person name="Wang H."/>
        </authorList>
    </citation>
    <scope>NUCLEOTIDE SEQUENCE [LARGE SCALE GENOMIC DNA]</scope>
    <source>
        <strain evidence="2">TB1705</strain>
        <tissue evidence="2">Leaf</tissue>
    </source>
</reference>
<keyword evidence="3" id="KW-1185">Reference proteome</keyword>
<organism evidence="2 3">
    <name type="scientific">Kingdonia uniflora</name>
    <dbReference type="NCBI Taxonomy" id="39325"/>
    <lineage>
        <taxon>Eukaryota</taxon>
        <taxon>Viridiplantae</taxon>
        <taxon>Streptophyta</taxon>
        <taxon>Embryophyta</taxon>
        <taxon>Tracheophyta</taxon>
        <taxon>Spermatophyta</taxon>
        <taxon>Magnoliopsida</taxon>
        <taxon>Ranunculales</taxon>
        <taxon>Circaeasteraceae</taxon>
        <taxon>Kingdonia</taxon>
    </lineage>
</organism>
<sequence length="185" mass="22040">MKEEIEQKRVVDEQYALEFADLLRQLDVKCKEIESLKVVNALLMEQIDLQLPPATHLVVLQSYQPVPDTTLAKKYEDLFAVHEDVKKKLIAKEDFRQKLVNAEEMMKSLEANNSKWARKRSTTSNKERFQNLLMDTSKYWWFGLGVDNHYVRLFPRYFDLMLRNFKALLREHNVKRYRVNDMAVV</sequence>
<gene>
    <name evidence="2" type="ORF">GIB67_018915</name>
</gene>
<comment type="caution">
    <text evidence="2">The sequence shown here is derived from an EMBL/GenBank/DDBJ whole genome shotgun (WGS) entry which is preliminary data.</text>
</comment>
<evidence type="ECO:0000313" key="2">
    <source>
        <dbReference type="EMBL" id="KAF6136876.1"/>
    </source>
</evidence>
<keyword evidence="1" id="KW-0175">Coiled coil</keyword>
<protein>
    <submittedName>
        <fullName evidence="2">Uncharacterized protein</fullName>
    </submittedName>
</protein>
<dbReference type="EMBL" id="JACGCM010002668">
    <property type="protein sequence ID" value="KAF6136876.1"/>
    <property type="molecule type" value="Genomic_DNA"/>
</dbReference>
<dbReference type="AlphaFoldDB" id="A0A7J7L2K8"/>